<dbReference type="InterPro" id="IPR001881">
    <property type="entry name" value="EGF-like_Ca-bd_dom"/>
</dbReference>
<keyword evidence="2" id="KW-0217">Developmental protein</keyword>
<feature type="domain" description="EGF-like" evidence="15">
    <location>
        <begin position="95"/>
        <end position="127"/>
    </location>
</feature>
<dbReference type="PANTHER" id="PTHR12916">
    <property type="entry name" value="CYTOCHROME C OXIDASE POLYPEPTIDE VIC-2"/>
    <property type="match status" value="1"/>
</dbReference>
<dbReference type="Gene3D" id="2.10.25.10">
    <property type="entry name" value="Laminin"/>
    <property type="match status" value="8"/>
</dbReference>
<evidence type="ECO:0000256" key="5">
    <source>
        <dbReference type="ARBA" id="ARBA00022729"/>
    </source>
</evidence>
<evidence type="ECO:0000256" key="11">
    <source>
        <dbReference type="ARBA" id="ARBA00023136"/>
    </source>
</evidence>
<sequence length="470" mass="51517">MPFIVSMELSGKREEQEILKMLKRPCSSNPCQNGGNCTVEGKNFKCDCKSPFIGGNCEIGPCSSNPCQNGGTCSVDGQNFKCSCKKPFTGNMCETDPCTSSPCLNKGKCTVNGNSFKCACQGPFFGNRCENDPCSFNPCHNDGKCKITGNTYSCDCPEAYVGERCQHGCDCKNGKCRVTSDDHVLCECLPEYGKKSDDCEPCDCGTGANCTWESDIFFGNTKYCLCPDGSKLKEQHCEDPCNSNPCLNNGKCKAEGKIFKCECRPPYAGRMCKDDLCTKNPCQNGGICKINGTSFECKCEIPYTGKLCEKDLCTINPCQNGGICRLNGTSFLCYCRAPYSGKLCELNMEISTVMTSTDSSTLKTTTFPSTVYETSSLINVTESSNMTTTGLPSTAKDVCNDDTCIHGKCEVIGQYYRCRCDEGFIGFRCEDKVQTISDKPVVWQLIQTSILFSILILLSGMFCFILRRKK</sequence>
<feature type="domain" description="EGF-like" evidence="15">
    <location>
        <begin position="238"/>
        <end position="273"/>
    </location>
</feature>
<name>A0A4Y2KN18_ARAVE</name>
<feature type="disulfide bond" evidence="13">
    <location>
        <begin position="399"/>
        <end position="409"/>
    </location>
</feature>
<evidence type="ECO:0000256" key="3">
    <source>
        <dbReference type="ARBA" id="ARBA00022536"/>
    </source>
</evidence>
<dbReference type="SMART" id="SM00181">
    <property type="entry name" value="EGF"/>
    <property type="match status" value="9"/>
</dbReference>
<dbReference type="CDD" id="cd00054">
    <property type="entry name" value="EGF_CA"/>
    <property type="match status" value="1"/>
</dbReference>
<proteinExistence type="predicted"/>
<dbReference type="SMART" id="SM00179">
    <property type="entry name" value="EGF_CA"/>
    <property type="match status" value="7"/>
</dbReference>
<dbReference type="PROSITE" id="PS50026">
    <property type="entry name" value="EGF_3"/>
    <property type="match status" value="8"/>
</dbReference>
<feature type="disulfide bond" evidence="13">
    <location>
        <begin position="84"/>
        <end position="93"/>
    </location>
</feature>
<dbReference type="AlphaFoldDB" id="A0A4Y2KN18"/>
<keyword evidence="6" id="KW-0677">Repeat</keyword>
<keyword evidence="4 14" id="KW-0812">Transmembrane</keyword>
<evidence type="ECO:0000256" key="10">
    <source>
        <dbReference type="ARBA" id="ARBA00022989"/>
    </source>
</evidence>
<keyword evidence="17" id="KW-1185">Reference proteome</keyword>
<feature type="domain" description="EGF-like" evidence="15">
    <location>
        <begin position="309"/>
        <end position="345"/>
    </location>
</feature>
<dbReference type="FunFam" id="2.10.25.10:FF:000095">
    <property type="entry name" value="Notch, isoform B"/>
    <property type="match status" value="1"/>
</dbReference>
<feature type="domain" description="EGF-like" evidence="15">
    <location>
        <begin position="22"/>
        <end position="55"/>
    </location>
</feature>
<evidence type="ECO:0000259" key="15">
    <source>
        <dbReference type="PROSITE" id="PS50026"/>
    </source>
</evidence>
<evidence type="ECO:0000256" key="9">
    <source>
        <dbReference type="ARBA" id="ARBA00022976"/>
    </source>
</evidence>
<dbReference type="FunFam" id="2.10.25.10:FF:000368">
    <property type="entry name" value="Delta-like 3 (Drosophila), isoform CRA_b"/>
    <property type="match status" value="1"/>
</dbReference>
<dbReference type="PANTHER" id="PTHR12916:SF9">
    <property type="entry name" value="NEUROGENIC LOCUS NOTCH HOMOLOG PROTEIN 1-RELATED"/>
    <property type="match status" value="1"/>
</dbReference>
<keyword evidence="10 14" id="KW-1133">Transmembrane helix</keyword>
<dbReference type="GO" id="GO:0016020">
    <property type="term" value="C:membrane"/>
    <property type="evidence" value="ECO:0007669"/>
    <property type="project" value="UniProtKB-SubCell"/>
</dbReference>
<dbReference type="SUPFAM" id="SSF57196">
    <property type="entry name" value="EGF/Laminin"/>
    <property type="match status" value="8"/>
</dbReference>
<evidence type="ECO:0000256" key="1">
    <source>
        <dbReference type="ARBA" id="ARBA00004479"/>
    </source>
</evidence>
<feature type="domain" description="EGF-like" evidence="15">
    <location>
        <begin position="58"/>
        <end position="94"/>
    </location>
</feature>
<dbReference type="PROSITE" id="PS01186">
    <property type="entry name" value="EGF_2"/>
    <property type="match status" value="3"/>
</dbReference>
<evidence type="ECO:0000256" key="12">
    <source>
        <dbReference type="ARBA" id="ARBA00023157"/>
    </source>
</evidence>
<comment type="subcellular location">
    <subcellularLocation>
        <location evidence="1">Membrane</location>
        <topology evidence="1">Single-pass type I membrane protein</topology>
    </subcellularLocation>
</comment>
<dbReference type="Pfam" id="PF12661">
    <property type="entry name" value="hEGF"/>
    <property type="match status" value="2"/>
</dbReference>
<feature type="domain" description="EGF-like" evidence="15">
    <location>
        <begin position="130"/>
        <end position="166"/>
    </location>
</feature>
<reference evidence="16 17" key="1">
    <citation type="journal article" date="2019" name="Sci. Rep.">
        <title>Orb-weaving spider Araneus ventricosus genome elucidates the spidroin gene catalogue.</title>
        <authorList>
            <person name="Kono N."/>
            <person name="Nakamura H."/>
            <person name="Ohtoshi R."/>
            <person name="Moran D.A.P."/>
            <person name="Shinohara A."/>
            <person name="Yoshida Y."/>
            <person name="Fujiwara M."/>
            <person name="Mori M."/>
            <person name="Tomita M."/>
            <person name="Arakawa K."/>
        </authorList>
    </citation>
    <scope>NUCLEOTIDE SEQUENCE [LARGE SCALE GENOMIC DNA]</scope>
</reference>
<keyword evidence="7" id="KW-0221">Differentiation</keyword>
<dbReference type="GO" id="GO:0007219">
    <property type="term" value="P:Notch signaling pathway"/>
    <property type="evidence" value="ECO:0007669"/>
    <property type="project" value="UniProtKB-KW"/>
</dbReference>
<keyword evidence="9" id="KW-0914">Notch signaling pathway</keyword>
<accession>A0A4Y2KN18</accession>
<feature type="disulfide bond" evidence="13">
    <location>
        <begin position="335"/>
        <end position="344"/>
    </location>
</feature>
<evidence type="ECO:0000256" key="8">
    <source>
        <dbReference type="ARBA" id="ARBA00022843"/>
    </source>
</evidence>
<protein>
    <submittedName>
        <fullName evidence="16">Sushi, nidogen and EGF-like domain-containing protein 1</fullName>
    </submittedName>
</protein>
<feature type="disulfide bond" evidence="13">
    <location>
        <begin position="263"/>
        <end position="272"/>
    </location>
</feature>
<dbReference type="GO" id="GO:0005509">
    <property type="term" value="F:calcium ion binding"/>
    <property type="evidence" value="ECO:0007669"/>
    <property type="project" value="InterPro"/>
</dbReference>
<dbReference type="Pfam" id="PF00008">
    <property type="entry name" value="EGF"/>
    <property type="match status" value="4"/>
</dbReference>
<feature type="transmembrane region" description="Helical" evidence="14">
    <location>
        <begin position="441"/>
        <end position="466"/>
    </location>
</feature>
<evidence type="ECO:0000256" key="7">
    <source>
        <dbReference type="ARBA" id="ARBA00022782"/>
    </source>
</evidence>
<dbReference type="GO" id="GO:0005112">
    <property type="term" value="F:Notch binding"/>
    <property type="evidence" value="ECO:0007669"/>
    <property type="project" value="TreeGrafter"/>
</dbReference>
<organism evidence="16 17">
    <name type="scientific">Araneus ventricosus</name>
    <name type="common">Orbweaver spider</name>
    <name type="synonym">Epeira ventricosa</name>
    <dbReference type="NCBI Taxonomy" id="182803"/>
    <lineage>
        <taxon>Eukaryota</taxon>
        <taxon>Metazoa</taxon>
        <taxon>Ecdysozoa</taxon>
        <taxon>Arthropoda</taxon>
        <taxon>Chelicerata</taxon>
        <taxon>Arachnida</taxon>
        <taxon>Araneae</taxon>
        <taxon>Araneomorphae</taxon>
        <taxon>Entelegynae</taxon>
        <taxon>Araneoidea</taxon>
        <taxon>Araneidae</taxon>
        <taxon>Araneus</taxon>
    </lineage>
</organism>
<keyword evidence="5" id="KW-0732">Signal</keyword>
<comment type="caution">
    <text evidence="16">The sequence shown here is derived from an EMBL/GenBank/DDBJ whole genome shotgun (WGS) entry which is preliminary data.</text>
</comment>
<dbReference type="InterPro" id="IPR013032">
    <property type="entry name" value="EGF-like_CS"/>
</dbReference>
<evidence type="ECO:0000256" key="13">
    <source>
        <dbReference type="PROSITE-ProRule" id="PRU00076"/>
    </source>
</evidence>
<evidence type="ECO:0000256" key="6">
    <source>
        <dbReference type="ARBA" id="ARBA00022737"/>
    </source>
</evidence>
<keyword evidence="12 13" id="KW-1015">Disulfide bond</keyword>
<dbReference type="OrthoDB" id="6430434at2759"/>
<comment type="caution">
    <text evidence="13">Lacks conserved residue(s) required for the propagation of feature annotation.</text>
</comment>
<dbReference type="GO" id="GO:0030154">
    <property type="term" value="P:cell differentiation"/>
    <property type="evidence" value="ECO:0007669"/>
    <property type="project" value="UniProtKB-KW"/>
</dbReference>
<keyword evidence="8" id="KW-0832">Ubl conjugation</keyword>
<feature type="domain" description="EGF-like" evidence="15">
    <location>
        <begin position="395"/>
        <end position="430"/>
    </location>
</feature>
<gene>
    <name evidence="16" type="primary">Sned1_1</name>
    <name evidence="16" type="ORF">AVEN_89732_1</name>
</gene>
<evidence type="ECO:0000313" key="16">
    <source>
        <dbReference type="EMBL" id="GBN03482.1"/>
    </source>
</evidence>
<keyword evidence="3 13" id="KW-0245">EGF-like domain</keyword>
<dbReference type="PROSITE" id="PS00022">
    <property type="entry name" value="EGF_1"/>
    <property type="match status" value="4"/>
</dbReference>
<evidence type="ECO:0000256" key="4">
    <source>
        <dbReference type="ARBA" id="ARBA00022692"/>
    </source>
</evidence>
<feature type="disulfide bond" evidence="13">
    <location>
        <begin position="156"/>
        <end position="165"/>
    </location>
</feature>
<keyword evidence="11 14" id="KW-0472">Membrane</keyword>
<dbReference type="EMBL" id="BGPR01004801">
    <property type="protein sequence ID" value="GBN03482.1"/>
    <property type="molecule type" value="Genomic_DNA"/>
</dbReference>
<dbReference type="Proteomes" id="UP000499080">
    <property type="component" value="Unassembled WGS sequence"/>
</dbReference>
<evidence type="ECO:0000313" key="17">
    <source>
        <dbReference type="Proteomes" id="UP000499080"/>
    </source>
</evidence>
<evidence type="ECO:0000256" key="14">
    <source>
        <dbReference type="SAM" id="Phobius"/>
    </source>
</evidence>
<feature type="domain" description="EGF-like" evidence="15">
    <location>
        <begin position="274"/>
        <end position="306"/>
    </location>
</feature>
<feature type="disulfide bond" evidence="13">
    <location>
        <begin position="420"/>
        <end position="429"/>
    </location>
</feature>
<evidence type="ECO:0000256" key="2">
    <source>
        <dbReference type="ARBA" id="ARBA00022473"/>
    </source>
</evidence>
<dbReference type="InterPro" id="IPR000742">
    <property type="entry name" value="EGF"/>
</dbReference>